<dbReference type="InterPro" id="IPR001731">
    <property type="entry name" value="ALAD"/>
</dbReference>
<evidence type="ECO:0000313" key="14">
    <source>
        <dbReference type="Proteomes" id="UP000464524"/>
    </source>
</evidence>
<evidence type="ECO:0000256" key="2">
    <source>
        <dbReference type="ARBA" id="ARBA00008055"/>
    </source>
</evidence>
<evidence type="ECO:0000256" key="10">
    <source>
        <dbReference type="PIRSR" id="PIRSR001415-5"/>
    </source>
</evidence>
<evidence type="ECO:0000256" key="3">
    <source>
        <dbReference type="ARBA" id="ARBA00012053"/>
    </source>
</evidence>
<sequence length="334" mass="36773">MAEHFPNTRMRRMRRHAFTRDLMAENQLTPKDLIYPVFILEGKNQREAIESMPGVERLSIDLLIEEAKDLHALGIPAIALFPVTPSERKSECASEAFNPDGLAQQAVRALKAAVPEMGIITDVALDPFTSHGQDGLLNDEGYVLNDETIEVLIKQALSHAQAGADIVAPSDMMDGRIGAIRQALESHGYINTCIMAYSAKYASHYYGPFRDAVGSAGNIKGGNKKSYQMDPANSNEAVREIALDIAEGADMVMVKPGMPYLDIVRRCKDEFAVPTFAYQVSGEYAMHKAAFMQGWLDEETVILESLLAFKRAGADGILTYFAKQAAQILAREKE</sequence>
<keyword evidence="6 11" id="KW-0456">Lyase</keyword>
<feature type="active site" description="Schiff-base intermediate with substrate" evidence="9">
    <location>
        <position position="200"/>
    </location>
</feature>
<feature type="binding site" evidence="10">
    <location>
        <position position="240"/>
    </location>
    <ligand>
        <name>Mg(2+)</name>
        <dbReference type="ChEBI" id="CHEBI:18420"/>
    </ligand>
</feature>
<dbReference type="PANTHER" id="PTHR11458:SF0">
    <property type="entry name" value="DELTA-AMINOLEVULINIC ACID DEHYDRATASE"/>
    <property type="match status" value="1"/>
</dbReference>
<dbReference type="SUPFAM" id="SSF51569">
    <property type="entry name" value="Aldolase"/>
    <property type="match status" value="1"/>
</dbReference>
<comment type="similarity">
    <text evidence="2 12">Belongs to the ALAD family.</text>
</comment>
<feature type="active site" description="Schiff-base intermediate with substrate" evidence="9">
    <location>
        <position position="255"/>
    </location>
</feature>
<evidence type="ECO:0000313" key="13">
    <source>
        <dbReference type="EMBL" id="QHJ12569.1"/>
    </source>
</evidence>
<reference evidence="13 14" key="1">
    <citation type="submission" date="2019-12" db="EMBL/GenBank/DDBJ databases">
        <title>Genome sequencing and assembly of endphytes of Porphyra tenera.</title>
        <authorList>
            <person name="Park J.M."/>
            <person name="Shin R."/>
            <person name="Jo S.H."/>
        </authorList>
    </citation>
    <scope>NUCLEOTIDE SEQUENCE [LARGE SCALE GENOMIC DNA]</scope>
    <source>
        <strain evidence="13 14">GPM4</strain>
    </source>
</reference>
<evidence type="ECO:0000256" key="6">
    <source>
        <dbReference type="ARBA" id="ARBA00023239"/>
    </source>
</evidence>
<protein>
    <recommendedName>
        <fullName evidence="4 11">Delta-aminolevulinic acid dehydratase</fullName>
        <ecNumber evidence="3 11">4.2.1.24</ecNumber>
    </recommendedName>
</protein>
<dbReference type="InterPro" id="IPR030656">
    <property type="entry name" value="ALAD_AS"/>
</dbReference>
<dbReference type="GO" id="GO:0004655">
    <property type="term" value="F:porphobilinogen synthase activity"/>
    <property type="evidence" value="ECO:0007669"/>
    <property type="project" value="UniProtKB-EC"/>
</dbReference>
<gene>
    <name evidence="13" type="ORF">FX988_02827</name>
</gene>
<keyword evidence="5" id="KW-0350">Heme biosynthesis</keyword>
<comment type="catalytic activity">
    <reaction evidence="8 11">
        <text>2 5-aminolevulinate = porphobilinogen + 2 H2O + H(+)</text>
        <dbReference type="Rhea" id="RHEA:24064"/>
        <dbReference type="ChEBI" id="CHEBI:15377"/>
        <dbReference type="ChEBI" id="CHEBI:15378"/>
        <dbReference type="ChEBI" id="CHEBI:58126"/>
        <dbReference type="ChEBI" id="CHEBI:356416"/>
        <dbReference type="EC" id="4.2.1.24"/>
    </reaction>
</comment>
<dbReference type="Gene3D" id="3.20.20.70">
    <property type="entry name" value="Aldolase class I"/>
    <property type="match status" value="1"/>
</dbReference>
<dbReference type="Proteomes" id="UP000464524">
    <property type="component" value="Chromosome"/>
</dbReference>
<evidence type="ECO:0000256" key="9">
    <source>
        <dbReference type="PIRSR" id="PIRSR001415-1"/>
    </source>
</evidence>
<dbReference type="PANTHER" id="PTHR11458">
    <property type="entry name" value="DELTA-AMINOLEVULINIC ACID DEHYDRATASE"/>
    <property type="match status" value="1"/>
</dbReference>
<dbReference type="InterPro" id="IPR013785">
    <property type="entry name" value="Aldolase_TIM"/>
</dbReference>
<evidence type="ECO:0000256" key="11">
    <source>
        <dbReference type="RuleBase" id="RU000515"/>
    </source>
</evidence>
<dbReference type="Pfam" id="PF00490">
    <property type="entry name" value="ALAD"/>
    <property type="match status" value="1"/>
</dbReference>
<evidence type="ECO:0000256" key="8">
    <source>
        <dbReference type="ARBA" id="ARBA00047651"/>
    </source>
</evidence>
<organism evidence="13 14">
    <name type="scientific">Paraglaciecola mesophila</name>
    <dbReference type="NCBI Taxonomy" id="197222"/>
    <lineage>
        <taxon>Bacteria</taxon>
        <taxon>Pseudomonadati</taxon>
        <taxon>Pseudomonadota</taxon>
        <taxon>Gammaproteobacteria</taxon>
        <taxon>Alteromonadales</taxon>
        <taxon>Alteromonadaceae</taxon>
        <taxon>Paraglaciecola</taxon>
    </lineage>
</organism>
<evidence type="ECO:0000256" key="5">
    <source>
        <dbReference type="ARBA" id="ARBA00023133"/>
    </source>
</evidence>
<dbReference type="RefSeq" id="WP_160180732.1">
    <property type="nucleotide sequence ID" value="NZ_CP047656.1"/>
</dbReference>
<dbReference type="CDD" id="cd04823">
    <property type="entry name" value="ALAD_PBGS_aspartate_rich"/>
    <property type="match status" value="1"/>
</dbReference>
<keyword evidence="14" id="KW-1185">Reference proteome</keyword>
<dbReference type="OrthoDB" id="9805001at2"/>
<evidence type="ECO:0000256" key="1">
    <source>
        <dbReference type="ARBA" id="ARBA00004694"/>
    </source>
</evidence>
<dbReference type="PROSITE" id="PS00169">
    <property type="entry name" value="D_ALA_DEHYDRATASE"/>
    <property type="match status" value="1"/>
</dbReference>
<dbReference type="FunFam" id="3.20.20.70:FF:000019">
    <property type="entry name" value="Delta-aminolevulinic acid dehydratase"/>
    <property type="match status" value="1"/>
</dbReference>
<comment type="pathway">
    <text evidence="1">Porphyrin-containing compound metabolism; protoporphyrin-IX biosynthesis; coproporphyrinogen-III from 5-aminolevulinate: step 1/4.</text>
</comment>
<dbReference type="KEGG" id="pmes:FX988_02827"/>
<accession>A0A857JKI0</accession>
<dbReference type="PRINTS" id="PR00144">
    <property type="entry name" value="DALDHYDRTASE"/>
</dbReference>
<dbReference type="AlphaFoldDB" id="A0A857JKI0"/>
<comment type="subunit">
    <text evidence="11">Homooctamer.</text>
</comment>
<dbReference type="GO" id="GO:0008270">
    <property type="term" value="F:zinc ion binding"/>
    <property type="evidence" value="ECO:0007669"/>
    <property type="project" value="TreeGrafter"/>
</dbReference>
<evidence type="ECO:0000256" key="12">
    <source>
        <dbReference type="RuleBase" id="RU004161"/>
    </source>
</evidence>
<evidence type="ECO:0000256" key="4">
    <source>
        <dbReference type="ARBA" id="ARBA00020771"/>
    </source>
</evidence>
<keyword evidence="7 11" id="KW-0627">Porphyrin biosynthesis</keyword>
<name>A0A857JKI0_9ALTE</name>
<dbReference type="NCBIfam" id="NF006762">
    <property type="entry name" value="PRK09283.1"/>
    <property type="match status" value="1"/>
</dbReference>
<dbReference type="GO" id="GO:0006782">
    <property type="term" value="P:protoporphyrinogen IX biosynthetic process"/>
    <property type="evidence" value="ECO:0007669"/>
    <property type="project" value="UniProtKB-UniPathway"/>
</dbReference>
<keyword evidence="10" id="KW-0479">Metal-binding</keyword>
<proteinExistence type="inferred from homology"/>
<dbReference type="SMART" id="SM01004">
    <property type="entry name" value="ALAD"/>
    <property type="match status" value="1"/>
</dbReference>
<dbReference type="GO" id="GO:0005829">
    <property type="term" value="C:cytosol"/>
    <property type="evidence" value="ECO:0007669"/>
    <property type="project" value="TreeGrafter"/>
</dbReference>
<keyword evidence="10" id="KW-0460">Magnesium</keyword>
<dbReference type="UniPathway" id="UPA00251">
    <property type="reaction ID" value="UER00318"/>
</dbReference>
<evidence type="ECO:0000256" key="7">
    <source>
        <dbReference type="ARBA" id="ARBA00023244"/>
    </source>
</evidence>
<dbReference type="PIRSF" id="PIRSF001415">
    <property type="entry name" value="Porphbilin_synth"/>
    <property type="match status" value="1"/>
</dbReference>
<dbReference type="EMBL" id="CP047656">
    <property type="protein sequence ID" value="QHJ12569.1"/>
    <property type="molecule type" value="Genomic_DNA"/>
</dbReference>
<dbReference type="EC" id="4.2.1.24" evidence="3 11"/>